<proteinExistence type="predicted"/>
<gene>
    <name evidence="1" type="ORF">AVDCRST_MAG28-1533</name>
</gene>
<dbReference type="AlphaFoldDB" id="A0A6J4Q2C8"/>
<evidence type="ECO:0000313" key="1">
    <source>
        <dbReference type="EMBL" id="CAA9432171.1"/>
    </source>
</evidence>
<dbReference type="EMBL" id="CADCVE010000001">
    <property type="protein sequence ID" value="CAA9432171.1"/>
    <property type="molecule type" value="Genomic_DNA"/>
</dbReference>
<feature type="non-terminal residue" evidence="1">
    <location>
        <position position="1"/>
    </location>
</feature>
<protein>
    <submittedName>
        <fullName evidence="1">Uncharacterized protein</fullName>
    </submittedName>
</protein>
<feature type="non-terminal residue" evidence="1">
    <location>
        <position position="67"/>
    </location>
</feature>
<organism evidence="1">
    <name type="scientific">uncultured Rubrobacteraceae bacterium</name>
    <dbReference type="NCBI Taxonomy" id="349277"/>
    <lineage>
        <taxon>Bacteria</taxon>
        <taxon>Bacillati</taxon>
        <taxon>Actinomycetota</taxon>
        <taxon>Rubrobacteria</taxon>
        <taxon>Rubrobacterales</taxon>
        <taxon>Rubrobacteraceae</taxon>
        <taxon>environmental samples</taxon>
    </lineage>
</organism>
<name>A0A6J4Q2C8_9ACTN</name>
<accession>A0A6J4Q2C8</accession>
<sequence>GLYIYRRSTKVPGVRAKDHLPQRPENLEGQHVLVEGRLLHSCCSSLHIHAQKQVPPGLRSFRGGVEV</sequence>
<reference evidence="1" key="1">
    <citation type="submission" date="2020-02" db="EMBL/GenBank/DDBJ databases">
        <authorList>
            <person name="Meier V. D."/>
        </authorList>
    </citation>
    <scope>NUCLEOTIDE SEQUENCE</scope>
    <source>
        <strain evidence="1">AVDCRST_MAG28</strain>
    </source>
</reference>